<dbReference type="AlphaFoldDB" id="A0A0P7AZL4"/>
<dbReference type="OrthoDB" id="5148387at2759"/>
<accession>A0A0P7AZL4</accession>
<gene>
    <name evidence="1" type="ORF">AK830_g3335</name>
</gene>
<organism evidence="1 2">
    <name type="scientific">Neonectria ditissima</name>
    <dbReference type="NCBI Taxonomy" id="78410"/>
    <lineage>
        <taxon>Eukaryota</taxon>
        <taxon>Fungi</taxon>
        <taxon>Dikarya</taxon>
        <taxon>Ascomycota</taxon>
        <taxon>Pezizomycotina</taxon>
        <taxon>Sordariomycetes</taxon>
        <taxon>Hypocreomycetidae</taxon>
        <taxon>Hypocreales</taxon>
        <taxon>Nectriaceae</taxon>
        <taxon>Neonectria</taxon>
    </lineage>
</organism>
<reference evidence="1 2" key="1">
    <citation type="submission" date="2015-09" db="EMBL/GenBank/DDBJ databases">
        <title>Draft genome of a European isolate of the apple canker pathogen Neonectria ditissima.</title>
        <authorList>
            <person name="Gomez-Cortecero A."/>
            <person name="Harrison R.J."/>
            <person name="Armitage A.D."/>
        </authorList>
    </citation>
    <scope>NUCLEOTIDE SEQUENCE [LARGE SCALE GENOMIC DNA]</scope>
    <source>
        <strain evidence="1 2">R09/05</strain>
    </source>
</reference>
<keyword evidence="2" id="KW-1185">Reference proteome</keyword>
<evidence type="ECO:0000313" key="2">
    <source>
        <dbReference type="Proteomes" id="UP000050424"/>
    </source>
</evidence>
<evidence type="ECO:0000313" key="1">
    <source>
        <dbReference type="EMBL" id="KPM43200.1"/>
    </source>
</evidence>
<comment type="caution">
    <text evidence="1">The sequence shown here is derived from an EMBL/GenBank/DDBJ whole genome shotgun (WGS) entry which is preliminary data.</text>
</comment>
<dbReference type="Proteomes" id="UP000050424">
    <property type="component" value="Unassembled WGS sequence"/>
</dbReference>
<proteinExistence type="predicted"/>
<sequence length="207" mass="21964">MAASLQAWSEVFRDETANTGVGAASDVIDSVIAAAAQGSGDNEVQAGINKSLGELKDVFTKLGSGDPGAIEEAHELEAKWAKEFKNACAAPKTFGSFWQAAHFDERKSYGTIHVEQFQLQNFQILQSDVSSLGEQRDRMVPLINAAKQTQTLDAVKALLTADIAYAKAIVDLSGTINDTMPAMIDAGLPDFSTEVQAASTALVVANQ</sequence>
<name>A0A0P7AZL4_9HYPO</name>
<dbReference type="EMBL" id="LKCW01000036">
    <property type="protein sequence ID" value="KPM43200.1"/>
    <property type="molecule type" value="Genomic_DNA"/>
</dbReference>
<protein>
    <submittedName>
        <fullName evidence="1">Uncharacterized protein</fullName>
    </submittedName>
</protein>